<evidence type="ECO:0000256" key="9">
    <source>
        <dbReference type="ARBA" id="ARBA00022884"/>
    </source>
</evidence>
<reference evidence="15" key="1">
    <citation type="journal article" date="2013" name="Science">
        <title>Gene transfer from bacteria and archaea facilitated evolution of an extremophilic eukaryote.</title>
        <authorList>
            <person name="Schonknecht G."/>
            <person name="Chen W.H."/>
            <person name="Ternes C.M."/>
            <person name="Barbier G.G."/>
            <person name="Shrestha R.P."/>
            <person name="Stanke M."/>
            <person name="Brautigam A."/>
            <person name="Baker B.J."/>
            <person name="Banfield J.F."/>
            <person name="Garavito R.M."/>
            <person name="Carr K."/>
            <person name="Wilkerson C."/>
            <person name="Rensing S.A."/>
            <person name="Gagneul D."/>
            <person name="Dickenson N.E."/>
            <person name="Oesterhelt C."/>
            <person name="Lercher M.J."/>
            <person name="Weber A.P."/>
        </authorList>
    </citation>
    <scope>NUCLEOTIDE SEQUENCE [LARGE SCALE GENOMIC DNA]</scope>
    <source>
        <strain evidence="15">074W</strain>
    </source>
</reference>
<evidence type="ECO:0000256" key="10">
    <source>
        <dbReference type="ARBA" id="ARBA00023157"/>
    </source>
</evidence>
<dbReference type="Pfam" id="PF02657">
    <property type="entry name" value="SufE"/>
    <property type="match status" value="1"/>
</dbReference>
<evidence type="ECO:0000259" key="13">
    <source>
        <dbReference type="Pfam" id="PF20259"/>
    </source>
</evidence>
<dbReference type="InterPro" id="IPR014729">
    <property type="entry name" value="Rossmann-like_a/b/a_fold"/>
</dbReference>
<dbReference type="InterPro" id="IPR051305">
    <property type="entry name" value="tRNA_2-thiouridylase_MnmA"/>
</dbReference>
<keyword evidence="15" id="KW-1185">Reference proteome</keyword>
<sequence length="555" mass="63238">MSFVSCLLVNFPLRRVQRFIILERTVVQRCKDSITHHLRKKQILTLPSTYSRKCSFCRSRRVQTSSFQLFTTLASHSEVCLPKKLEDLCQDLYQSPDKSSKLWKLVEWGNGLTETLPVEERISKHKVAGCASVVYIKVTLRNEKVFLRGFADSKVAKGLLFLLLSGLQDTAVQQVKTLSAEVIIQKAGLETILSSSRMGGIKGMLRYIQQHCNLLQKPEGAPSCSDSHQYSTDSEKDEIAVLLSGGVDSSVALSRLLEQGYRVKPFYLRIWLEDELSHLGKCPWEEDLVYANAVCEHFGLKLEQVTLQKEYWEQVVEYTISEARAGRTPNPDVMCNSRIKFGVFLDSIGKTYQKIASGHYARIQKEPSTGLFQLMVSADAHKDQTYFLAHLLQRQLAKVVFPIGHLTKEQVRAIARELNLATQSRKDSQGICFLGQIKFDDFLRHHLGTRPGKLVEAETGQVVGEHCGYWFYTPGQRKGLRLPNGPWYVLTKDVESNTVFVSRNYDSPEKQRNCFIVENVHWHIPLRICTSELLAVQVRIRIMNDRKISTVHRSS</sequence>
<keyword evidence="4" id="KW-0820">tRNA-binding</keyword>
<evidence type="ECO:0000256" key="7">
    <source>
        <dbReference type="ARBA" id="ARBA00022741"/>
    </source>
</evidence>
<gene>
    <name evidence="14" type="ORF">Gasu_55970</name>
</gene>
<evidence type="ECO:0000256" key="11">
    <source>
        <dbReference type="ARBA" id="ARBA00049564"/>
    </source>
</evidence>
<dbReference type="PANTHER" id="PTHR43052:SF1">
    <property type="entry name" value="TRNA-5-TAURINOMETHYLURIDINE 2-SULFURTRANSFERASE"/>
    <property type="match status" value="1"/>
</dbReference>
<protein>
    <recommendedName>
        <fullName evidence="3">tRNA-5-taurinomethyluridine 2-sulfurtransferase</fullName>
        <ecNumber evidence="3">2.8.1.14</ecNumber>
    </recommendedName>
</protein>
<evidence type="ECO:0000256" key="8">
    <source>
        <dbReference type="ARBA" id="ARBA00022840"/>
    </source>
</evidence>
<keyword evidence="10" id="KW-1015">Disulfide bond</keyword>
<dbReference type="GO" id="GO:0000049">
    <property type="term" value="F:tRNA binding"/>
    <property type="evidence" value="ECO:0007669"/>
    <property type="project" value="UniProtKB-KW"/>
</dbReference>
<dbReference type="CDD" id="cd01998">
    <property type="entry name" value="MnmA_TRMU-like"/>
    <property type="match status" value="1"/>
</dbReference>
<dbReference type="InterPro" id="IPR004506">
    <property type="entry name" value="MnmA-like"/>
</dbReference>
<dbReference type="KEGG" id="gsl:Gasu_55970"/>
<feature type="domain" description="tRNA-specific 2-thiouridylase MnmA-like central" evidence="13">
    <location>
        <begin position="441"/>
        <end position="503"/>
    </location>
</feature>
<keyword evidence="5 14" id="KW-0808">Transferase</keyword>
<evidence type="ECO:0000256" key="2">
    <source>
        <dbReference type="ARBA" id="ARBA00006191"/>
    </source>
</evidence>
<dbReference type="NCBIfam" id="TIGR00420">
    <property type="entry name" value="trmU"/>
    <property type="match status" value="1"/>
</dbReference>
<organism evidence="14 15">
    <name type="scientific">Galdieria sulphuraria</name>
    <name type="common">Red alga</name>
    <dbReference type="NCBI Taxonomy" id="130081"/>
    <lineage>
        <taxon>Eukaryota</taxon>
        <taxon>Rhodophyta</taxon>
        <taxon>Bangiophyceae</taxon>
        <taxon>Galdieriales</taxon>
        <taxon>Galdieriaceae</taxon>
        <taxon>Galdieria</taxon>
    </lineage>
</organism>
<dbReference type="AlphaFoldDB" id="M2XAB2"/>
<dbReference type="NCBIfam" id="NF001138">
    <property type="entry name" value="PRK00143.1"/>
    <property type="match status" value="1"/>
</dbReference>
<keyword evidence="14" id="KW-0489">Methyltransferase</keyword>
<dbReference type="SUPFAM" id="SSF82649">
    <property type="entry name" value="SufE/NifU"/>
    <property type="match status" value="1"/>
</dbReference>
<dbReference type="GO" id="GO:0008033">
    <property type="term" value="P:tRNA processing"/>
    <property type="evidence" value="ECO:0007669"/>
    <property type="project" value="UniProtKB-KW"/>
</dbReference>
<keyword evidence="8" id="KW-0067">ATP-binding</keyword>
<dbReference type="Gramene" id="EME26807">
    <property type="protein sequence ID" value="EME26807"/>
    <property type="gene ID" value="Gasu_55970"/>
</dbReference>
<dbReference type="EMBL" id="KB454542">
    <property type="protein sequence ID" value="EME26807.1"/>
    <property type="molecule type" value="Genomic_DNA"/>
</dbReference>
<dbReference type="SUPFAM" id="SSF52402">
    <property type="entry name" value="Adenine nucleotide alpha hydrolases-like"/>
    <property type="match status" value="1"/>
</dbReference>
<comment type="similarity">
    <text evidence="2">Belongs to the MnmA/TRMU family.</text>
</comment>
<dbReference type="RefSeq" id="XP_005703327.1">
    <property type="nucleotide sequence ID" value="XM_005703270.1"/>
</dbReference>
<dbReference type="OrthoDB" id="3685at2759"/>
<dbReference type="Gene3D" id="2.30.30.280">
    <property type="entry name" value="Adenine nucleotide alpha hydrolases-like domains"/>
    <property type="match status" value="1"/>
</dbReference>
<evidence type="ECO:0000256" key="4">
    <source>
        <dbReference type="ARBA" id="ARBA00022555"/>
    </source>
</evidence>
<dbReference type="GO" id="GO:0005524">
    <property type="term" value="F:ATP binding"/>
    <property type="evidence" value="ECO:0007669"/>
    <property type="project" value="UniProtKB-KW"/>
</dbReference>
<comment type="catalytic activity">
    <reaction evidence="11">
        <text>5-taurinomethyluridine(34) in tRNA + S-sulfanyl-L-cysteinyl-[protein] + AH2 + ATP = 5-taurinomethyl-2-thiouridine(34) in tRNA + L-cysteinyl-[protein] + A + AMP + diphosphate + H(+)</text>
        <dbReference type="Rhea" id="RHEA:47040"/>
        <dbReference type="Rhea" id="RHEA-COMP:10131"/>
        <dbReference type="Rhea" id="RHEA-COMP:11726"/>
        <dbReference type="Rhea" id="RHEA-COMP:11732"/>
        <dbReference type="Rhea" id="RHEA-COMP:11733"/>
        <dbReference type="ChEBI" id="CHEBI:13193"/>
        <dbReference type="ChEBI" id="CHEBI:15378"/>
        <dbReference type="ChEBI" id="CHEBI:17499"/>
        <dbReference type="ChEBI" id="CHEBI:29950"/>
        <dbReference type="ChEBI" id="CHEBI:30616"/>
        <dbReference type="ChEBI" id="CHEBI:33019"/>
        <dbReference type="ChEBI" id="CHEBI:61963"/>
        <dbReference type="ChEBI" id="CHEBI:87171"/>
        <dbReference type="ChEBI" id="CHEBI:87172"/>
        <dbReference type="ChEBI" id="CHEBI:456215"/>
        <dbReference type="EC" id="2.8.1.14"/>
    </reaction>
</comment>
<evidence type="ECO:0000259" key="12">
    <source>
        <dbReference type="Pfam" id="PF02657"/>
    </source>
</evidence>
<dbReference type="Pfam" id="PF03054">
    <property type="entry name" value="tRNA_Me_trans"/>
    <property type="match status" value="1"/>
</dbReference>
<dbReference type="OMA" id="FYAGDEC"/>
<dbReference type="GO" id="GO:0061708">
    <property type="term" value="F:tRNA-5-taurinomethyluridine 2-sulfurtransferase"/>
    <property type="evidence" value="ECO:0007669"/>
    <property type="project" value="UniProtKB-EC"/>
</dbReference>
<dbReference type="Gene3D" id="3.40.50.620">
    <property type="entry name" value="HUPs"/>
    <property type="match status" value="1"/>
</dbReference>
<dbReference type="STRING" id="130081.M2XAB2"/>
<keyword evidence="6" id="KW-0819">tRNA processing</keyword>
<evidence type="ECO:0000313" key="15">
    <source>
        <dbReference type="Proteomes" id="UP000030680"/>
    </source>
</evidence>
<name>M2XAB2_GALSU</name>
<dbReference type="Pfam" id="PF20259">
    <property type="entry name" value="tRNA_Me_trans_M"/>
    <property type="match status" value="1"/>
</dbReference>
<evidence type="ECO:0000313" key="14">
    <source>
        <dbReference type="EMBL" id="EME26807.1"/>
    </source>
</evidence>
<dbReference type="InterPro" id="IPR046884">
    <property type="entry name" value="MnmA-like_central"/>
</dbReference>
<dbReference type="GO" id="GO:0008168">
    <property type="term" value="F:methyltransferase activity"/>
    <property type="evidence" value="ECO:0007669"/>
    <property type="project" value="UniProtKB-KW"/>
</dbReference>
<evidence type="ECO:0000256" key="3">
    <source>
        <dbReference type="ARBA" id="ARBA00011953"/>
    </source>
</evidence>
<feature type="domain" description="Fe-S metabolism associated" evidence="12">
    <location>
        <begin position="91"/>
        <end position="210"/>
    </location>
</feature>
<keyword evidence="9" id="KW-0694">RNA-binding</keyword>
<dbReference type="PANTHER" id="PTHR43052">
    <property type="match status" value="1"/>
</dbReference>
<evidence type="ECO:0000256" key="1">
    <source>
        <dbReference type="ARBA" id="ARBA00003986"/>
    </source>
</evidence>
<evidence type="ECO:0000256" key="5">
    <source>
        <dbReference type="ARBA" id="ARBA00022679"/>
    </source>
</evidence>
<dbReference type="GO" id="GO:0032259">
    <property type="term" value="P:methylation"/>
    <property type="evidence" value="ECO:0007669"/>
    <property type="project" value="UniProtKB-KW"/>
</dbReference>
<evidence type="ECO:0000256" key="6">
    <source>
        <dbReference type="ARBA" id="ARBA00022694"/>
    </source>
</evidence>
<comment type="function">
    <text evidence="1">Catalyzes the 2-thiolation of uridine at the wobble position (U34) of mitochondrial tRNA(Lys), tRNA(Glu) and tRNA(Gln). Required for the formation of 5-taurinomethyl-2-thiouridine (tm5s2U) of mitochondrial tRNA(Lys), tRNA(Glu), and tRNA(Gln) at the wobble position. ATP is required to activate the C2 atom of the wobble base.</text>
</comment>
<dbReference type="InterPro" id="IPR003808">
    <property type="entry name" value="Fe-S_metab-assoc_dom"/>
</dbReference>
<dbReference type="Gene3D" id="3.90.1010.10">
    <property type="match status" value="1"/>
</dbReference>
<proteinExistence type="inferred from homology"/>
<accession>M2XAB2</accession>
<dbReference type="EC" id="2.8.1.14" evidence="3"/>
<dbReference type="eggNOG" id="KOG2805">
    <property type="taxonomic scope" value="Eukaryota"/>
</dbReference>
<dbReference type="GeneID" id="17085758"/>
<dbReference type="Proteomes" id="UP000030680">
    <property type="component" value="Unassembled WGS sequence"/>
</dbReference>
<dbReference type="InterPro" id="IPR023382">
    <property type="entry name" value="MnmA-like_central_sf"/>
</dbReference>
<keyword evidence="7" id="KW-0547">Nucleotide-binding</keyword>